<proteinExistence type="predicted"/>
<accession>A0A2I0ACS4</accession>
<keyword evidence="2" id="KW-1185">Reference proteome</keyword>
<protein>
    <submittedName>
        <fullName evidence="1">Uncharacterized protein</fullName>
    </submittedName>
</protein>
<reference evidence="1 2" key="1">
    <citation type="journal article" date="2017" name="Nature">
        <title>The Apostasia genome and the evolution of orchids.</title>
        <authorList>
            <person name="Zhang G.Q."/>
            <person name="Liu K.W."/>
            <person name="Li Z."/>
            <person name="Lohaus R."/>
            <person name="Hsiao Y.Y."/>
            <person name="Niu S.C."/>
            <person name="Wang J.Y."/>
            <person name="Lin Y.C."/>
            <person name="Xu Q."/>
            <person name="Chen L.J."/>
            <person name="Yoshida K."/>
            <person name="Fujiwara S."/>
            <person name="Wang Z.W."/>
            <person name="Zhang Y.Q."/>
            <person name="Mitsuda N."/>
            <person name="Wang M."/>
            <person name="Liu G.H."/>
            <person name="Pecoraro L."/>
            <person name="Huang H.X."/>
            <person name="Xiao X.J."/>
            <person name="Lin M."/>
            <person name="Wu X.Y."/>
            <person name="Wu W.L."/>
            <person name="Chen Y.Y."/>
            <person name="Chang S.B."/>
            <person name="Sakamoto S."/>
            <person name="Ohme-Takagi M."/>
            <person name="Yagi M."/>
            <person name="Zeng S.J."/>
            <person name="Shen C.Y."/>
            <person name="Yeh C.M."/>
            <person name="Luo Y.B."/>
            <person name="Tsai W.C."/>
            <person name="Van de Peer Y."/>
            <person name="Liu Z.J."/>
        </authorList>
    </citation>
    <scope>NUCLEOTIDE SEQUENCE [LARGE SCALE GENOMIC DNA]</scope>
    <source>
        <strain evidence="2">cv. Shenzhen</strain>
        <tissue evidence="1">Stem</tissue>
    </source>
</reference>
<evidence type="ECO:0000313" key="2">
    <source>
        <dbReference type="Proteomes" id="UP000236161"/>
    </source>
</evidence>
<evidence type="ECO:0000313" key="1">
    <source>
        <dbReference type="EMBL" id="PKA53340.1"/>
    </source>
</evidence>
<gene>
    <name evidence="1" type="ORF">AXF42_Ash010070</name>
</gene>
<sequence length="113" mass="12616">MWSPMSLSPRHRRRLQAAVEIHDKAGEDGAQLPEVTMASDAPAASAAHRAVEMRLSVNGIDGRGRNPQGRVEWESCERSHASRIIIARVKRNKCTTFPHDTFMRDGGKIFPIK</sequence>
<dbReference type="EMBL" id="KZ451999">
    <property type="protein sequence ID" value="PKA53340.1"/>
    <property type="molecule type" value="Genomic_DNA"/>
</dbReference>
<organism evidence="1 2">
    <name type="scientific">Apostasia shenzhenica</name>
    <dbReference type="NCBI Taxonomy" id="1088818"/>
    <lineage>
        <taxon>Eukaryota</taxon>
        <taxon>Viridiplantae</taxon>
        <taxon>Streptophyta</taxon>
        <taxon>Embryophyta</taxon>
        <taxon>Tracheophyta</taxon>
        <taxon>Spermatophyta</taxon>
        <taxon>Magnoliopsida</taxon>
        <taxon>Liliopsida</taxon>
        <taxon>Asparagales</taxon>
        <taxon>Orchidaceae</taxon>
        <taxon>Apostasioideae</taxon>
        <taxon>Apostasia</taxon>
    </lineage>
</organism>
<name>A0A2I0ACS4_9ASPA</name>
<dbReference type="AlphaFoldDB" id="A0A2I0ACS4"/>
<dbReference type="Proteomes" id="UP000236161">
    <property type="component" value="Unassembled WGS sequence"/>
</dbReference>